<reference evidence="2" key="1">
    <citation type="submission" date="2022-11" db="UniProtKB">
        <authorList>
            <consortium name="WormBaseParasite"/>
        </authorList>
    </citation>
    <scope>IDENTIFICATION</scope>
</reference>
<sequence>MGNTVSSEDAPHQLPLEQEPVGMAPVTILVTGGSGLVGTAISKVVIGGECRVNENWKFISSSDCDLTDLEAVRRLFEAVKPTHVIHLAAMVGGLFHNMSHNLEFFTKNMAINQNVLQCCHEFDVKKCVSCLSTCIFPDKTSYPIDETMIHNGPPHPSNFGYSYAKRMIDVLNHGYASEHNR</sequence>
<evidence type="ECO:0000313" key="2">
    <source>
        <dbReference type="WBParaSite" id="ES5_v2.g27533.t1"/>
    </source>
</evidence>
<accession>A0AC34GD59</accession>
<proteinExistence type="predicted"/>
<evidence type="ECO:0000313" key="1">
    <source>
        <dbReference type="Proteomes" id="UP000887579"/>
    </source>
</evidence>
<protein>
    <submittedName>
        <fullName evidence="2">NAD-dependent epimerase/dehydratase domain-containing protein</fullName>
    </submittedName>
</protein>
<name>A0AC34GD59_9BILA</name>
<dbReference type="Proteomes" id="UP000887579">
    <property type="component" value="Unplaced"/>
</dbReference>
<dbReference type="WBParaSite" id="ES5_v2.g27533.t1">
    <property type="protein sequence ID" value="ES5_v2.g27533.t1"/>
    <property type="gene ID" value="ES5_v2.g27533"/>
</dbReference>
<organism evidence="1 2">
    <name type="scientific">Panagrolaimus sp. ES5</name>
    <dbReference type="NCBI Taxonomy" id="591445"/>
    <lineage>
        <taxon>Eukaryota</taxon>
        <taxon>Metazoa</taxon>
        <taxon>Ecdysozoa</taxon>
        <taxon>Nematoda</taxon>
        <taxon>Chromadorea</taxon>
        <taxon>Rhabditida</taxon>
        <taxon>Tylenchina</taxon>
        <taxon>Panagrolaimomorpha</taxon>
        <taxon>Panagrolaimoidea</taxon>
        <taxon>Panagrolaimidae</taxon>
        <taxon>Panagrolaimus</taxon>
    </lineage>
</organism>